<feature type="chain" id="PRO_5045265891" evidence="2">
    <location>
        <begin position="25"/>
        <end position="142"/>
    </location>
</feature>
<name>A0ABX7W390_9GAMM</name>
<sequence length="142" mass="14663">MSHDKRASRSARRMTALASAVAVALGTLSLAGCGNDEDELPPVEEERPAMEEQGSPMEDATSDPGIDQTGTASGDGAAEPVTGVEESPEGSNPGASDDVAPEQDPLPEAEQETAPDEQPEGQQATMDEGQEEEPEEEQGGSN</sequence>
<dbReference type="EMBL" id="CP053381">
    <property type="protein sequence ID" value="QTP54097.1"/>
    <property type="molecule type" value="Genomic_DNA"/>
</dbReference>
<feature type="region of interest" description="Disordered" evidence="1">
    <location>
        <begin position="29"/>
        <end position="142"/>
    </location>
</feature>
<feature type="signal peptide" evidence="2">
    <location>
        <begin position="1"/>
        <end position="24"/>
    </location>
</feature>
<gene>
    <name evidence="3" type="ORF">HNO51_05020</name>
</gene>
<accession>A0ABX7W390</accession>
<keyword evidence="2" id="KW-0732">Signal</keyword>
<evidence type="ECO:0000313" key="4">
    <source>
        <dbReference type="Proteomes" id="UP000671868"/>
    </source>
</evidence>
<evidence type="ECO:0000256" key="2">
    <source>
        <dbReference type="SAM" id="SignalP"/>
    </source>
</evidence>
<dbReference type="Proteomes" id="UP000671868">
    <property type="component" value="Chromosome"/>
</dbReference>
<keyword evidence="4" id="KW-1185">Reference proteome</keyword>
<dbReference type="RefSeq" id="WP_197449910.1">
    <property type="nucleotide sequence ID" value="NZ_CP053381.1"/>
</dbReference>
<dbReference type="PROSITE" id="PS51257">
    <property type="entry name" value="PROKAR_LIPOPROTEIN"/>
    <property type="match status" value="1"/>
</dbReference>
<reference evidence="3 4" key="1">
    <citation type="journal article" date="2021" name="Front. Microbiol.">
        <title>Aerobic Denitrification and Heterotrophic Sulfur Oxidation in the Genus Halomonas Revealed by Six Novel Species Characterizations and Genome-Based Analysis.</title>
        <authorList>
            <person name="Wang L."/>
            <person name="Shao Z."/>
        </authorList>
    </citation>
    <scope>NUCLEOTIDE SEQUENCE [LARGE SCALE GENOMIC DNA]</scope>
    <source>
        <strain evidence="3 4">MCCC 1A11059</strain>
    </source>
</reference>
<protein>
    <submittedName>
        <fullName evidence="3">Uncharacterized protein</fullName>
    </submittedName>
</protein>
<evidence type="ECO:0000313" key="3">
    <source>
        <dbReference type="EMBL" id="QTP54097.1"/>
    </source>
</evidence>
<evidence type="ECO:0000256" key="1">
    <source>
        <dbReference type="SAM" id="MobiDB-lite"/>
    </source>
</evidence>
<proteinExistence type="predicted"/>
<organism evidence="3 4">
    <name type="scientific">Billgrantia sulfidoxydans</name>
    <dbReference type="NCBI Taxonomy" id="2733484"/>
    <lineage>
        <taxon>Bacteria</taxon>
        <taxon>Pseudomonadati</taxon>
        <taxon>Pseudomonadota</taxon>
        <taxon>Gammaproteobacteria</taxon>
        <taxon>Oceanospirillales</taxon>
        <taxon>Halomonadaceae</taxon>
        <taxon>Billgrantia</taxon>
    </lineage>
</organism>
<feature type="compositionally biased region" description="Acidic residues" evidence="1">
    <location>
        <begin position="99"/>
        <end position="119"/>
    </location>
</feature>
<feature type="compositionally biased region" description="Acidic residues" evidence="1">
    <location>
        <begin position="128"/>
        <end position="142"/>
    </location>
</feature>